<dbReference type="GO" id="GO:0005975">
    <property type="term" value="P:carbohydrate metabolic process"/>
    <property type="evidence" value="ECO:0007669"/>
    <property type="project" value="UniProtKB-ARBA"/>
</dbReference>
<comment type="similarity">
    <text evidence="2">Belongs to the PC-esterase family. CASD1 subfamily.</text>
</comment>
<feature type="transmembrane region" description="Helical" evidence="9">
    <location>
        <begin position="492"/>
        <end position="512"/>
    </location>
</feature>
<feature type="transmembrane region" description="Helical" evidence="9">
    <location>
        <begin position="6"/>
        <end position="23"/>
    </location>
</feature>
<gene>
    <name evidence="12" type="ORF">B0I71DRAFT_132834</name>
    <name evidence="11" type="ORF">YALI1_C00209g</name>
</gene>
<dbReference type="Proteomes" id="UP000182444">
    <property type="component" value="Chromosome 1C"/>
</dbReference>
<feature type="transmembrane region" description="Helical" evidence="9">
    <location>
        <begin position="519"/>
        <end position="538"/>
    </location>
</feature>
<dbReference type="VEuPathDB" id="FungiDB:YALI0_C00187g"/>
<evidence type="ECO:0000259" key="10">
    <source>
        <dbReference type="Pfam" id="PF07779"/>
    </source>
</evidence>
<feature type="region of interest" description="Disordered" evidence="8">
    <location>
        <begin position="776"/>
        <end position="802"/>
    </location>
</feature>
<feature type="transmembrane region" description="Helical" evidence="9">
    <location>
        <begin position="816"/>
        <end position="833"/>
    </location>
</feature>
<evidence type="ECO:0000256" key="9">
    <source>
        <dbReference type="SAM" id="Phobius"/>
    </source>
</evidence>
<evidence type="ECO:0000313" key="14">
    <source>
        <dbReference type="Proteomes" id="UP000256601"/>
    </source>
</evidence>
<organism evidence="11 13">
    <name type="scientific">Yarrowia lipolytica</name>
    <name type="common">Candida lipolytica</name>
    <dbReference type="NCBI Taxonomy" id="4952"/>
    <lineage>
        <taxon>Eukaryota</taxon>
        <taxon>Fungi</taxon>
        <taxon>Dikarya</taxon>
        <taxon>Ascomycota</taxon>
        <taxon>Saccharomycotina</taxon>
        <taxon>Dipodascomycetes</taxon>
        <taxon>Dipodascales</taxon>
        <taxon>Dipodascales incertae sedis</taxon>
        <taxon>Yarrowia</taxon>
    </lineage>
</organism>
<evidence type="ECO:0000313" key="11">
    <source>
        <dbReference type="EMBL" id="AOW02132.1"/>
    </source>
</evidence>
<keyword evidence="7" id="KW-0325">Glycoprotein</keyword>
<evidence type="ECO:0000256" key="5">
    <source>
        <dbReference type="ARBA" id="ARBA00022989"/>
    </source>
</evidence>
<evidence type="ECO:0000256" key="4">
    <source>
        <dbReference type="ARBA" id="ARBA00022692"/>
    </source>
</evidence>
<feature type="transmembrane region" description="Helical" evidence="9">
    <location>
        <begin position="597"/>
        <end position="614"/>
    </location>
</feature>
<evidence type="ECO:0000256" key="6">
    <source>
        <dbReference type="ARBA" id="ARBA00023136"/>
    </source>
</evidence>
<feature type="transmembrane region" description="Helical" evidence="9">
    <location>
        <begin position="634"/>
        <end position="654"/>
    </location>
</feature>
<feature type="transmembrane region" description="Helical" evidence="9">
    <location>
        <begin position="558"/>
        <end position="585"/>
    </location>
</feature>
<proteinExistence type="inferred from homology"/>
<dbReference type="OrthoDB" id="1932925at2759"/>
<reference evidence="12 14" key="2">
    <citation type="submission" date="2018-07" db="EMBL/GenBank/DDBJ databases">
        <title>Draft Genome Assemblies for Five Robust Yarrowia lipolytica Strains Exhibiting High Lipid Production and Pentose Sugar Utilization and Sugar Alcohol Secretion from Undetoxified Lignocellulosic Biomass Hydrolysates.</title>
        <authorList>
            <consortium name="DOE Joint Genome Institute"/>
            <person name="Walker C."/>
            <person name="Ryu S."/>
            <person name="Na H."/>
            <person name="Zane M."/>
            <person name="LaButti K."/>
            <person name="Lipzen A."/>
            <person name="Haridas S."/>
            <person name="Barry K."/>
            <person name="Grigoriev I.V."/>
            <person name="Quarterman J."/>
            <person name="Slininger P."/>
            <person name="Dien B."/>
            <person name="Trinh C.T."/>
        </authorList>
    </citation>
    <scope>NUCLEOTIDE SEQUENCE [LARGE SCALE GENOMIC DNA]</scope>
    <source>
        <strain evidence="12 14">YB392</strain>
    </source>
</reference>
<evidence type="ECO:0000313" key="12">
    <source>
        <dbReference type="EMBL" id="RDW25276.1"/>
    </source>
</evidence>
<dbReference type="EMBL" id="KZ859006">
    <property type="protein sequence ID" value="RDW25276.1"/>
    <property type="molecule type" value="Genomic_DNA"/>
</dbReference>
<feature type="transmembrane region" description="Helical" evidence="9">
    <location>
        <begin position="443"/>
        <end position="461"/>
    </location>
</feature>
<feature type="domain" description="Cas1p 10 TM acyl transferase" evidence="10">
    <location>
        <begin position="311"/>
        <end position="778"/>
    </location>
</feature>
<comment type="subcellular location">
    <subcellularLocation>
        <location evidence="1">Membrane</location>
        <topology evidence="1">Multi-pass membrane protein</topology>
    </subcellularLocation>
</comment>
<dbReference type="OMA" id="WSAREWA"/>
<reference evidence="11 13" key="1">
    <citation type="journal article" date="2016" name="PLoS ONE">
        <title>Sequence Assembly of Yarrowia lipolytica Strain W29/CLIB89 Shows Transposable Element Diversity.</title>
        <authorList>
            <person name="Magnan C."/>
            <person name="Yu J."/>
            <person name="Chang I."/>
            <person name="Jahn E."/>
            <person name="Kanomata Y."/>
            <person name="Wu J."/>
            <person name="Zeller M."/>
            <person name="Oakes M."/>
            <person name="Baldi P."/>
            <person name="Sandmeyer S."/>
        </authorList>
    </citation>
    <scope>NUCLEOTIDE SEQUENCE [LARGE SCALE GENOMIC DNA]</scope>
    <source>
        <strain evidence="11">CLIB89</strain>
        <strain evidence="13">CLIB89(W29)</strain>
    </source>
</reference>
<dbReference type="RefSeq" id="XP_501274.1">
    <property type="nucleotide sequence ID" value="XM_501274.1"/>
</dbReference>
<dbReference type="Proteomes" id="UP000256601">
    <property type="component" value="Unassembled WGS sequence"/>
</dbReference>
<dbReference type="eggNOG" id="KOG1699">
    <property type="taxonomic scope" value="Eukaryota"/>
</dbReference>
<sequence length="834" mass="96123">MMNNILGWFALFAFCGTVIRLLAPGDGYHCESTLESSGMWLQPAVGRYQPPRNWQPKQCMLRTFDRASTAQCLTNETSLFIGDSHAREMFWAVVKDLDPNYDTTNVEKHSNIEVAIDGVSLKFFWDPYFNNDGMFEMSKIANDQEQKERIKMVHISTGMWYIHNKEDKDAGFKEWKQALRRLNEIVAAQDDAGRRALEFITVSPMLLPDYVTLTELKDEAHLKGLDAQYLSRMNTYLDHNFNKNPYRKTRISVPFSFVDMRNKGGRAAFKRDGIHLNTDVYKTMSDILRNVRCNQELLDHKYDITNGPVYPFSDTCCIHYKQPRTMGQVLLLGVICAILPIIYLGQRYTRSDYYPRFVRYVSWPVPSIQDETLLTACVVIAASLAYSFFCDRTQFFGKSSKQFEASEFWVLILLFLVATGYSFEPQNDNSFLNRHQTEEWKGWMQIIILIYHITGASKILPIYKFVRVLVAAYLFMTGFGHATFFIKRGDFSLKRATSVLFRMNFLSILLAYVMDTDYLFYYFAPLVSFWFCVVWITFRVLPSWNSIDTSVGPVLAKISASAVILNILVRFQLPFQIVFAVLKYLFNIQWNLREWRFRLILDIYIVYIGMFAAVATLRYKQGNFPLKNLVTNRLVLGVVALITFIVYIAVAASFGIKQNYNQAHPYISWMPIVAFVILRNITVRFRSHYSTWMSFIGTCSLETFTLQFHFFLAADTKGRLYILNTPTSSGVLGMLQKYLNFGLVTVIFIIVSHAVAEQSNALTKLFVGNQDQQLPEHVTAQSQPQGEQIDMGDSEPPVSTRRPPGRVVAFLKTHTLQVKIVVAFAFMWVFNMLP</sequence>
<dbReference type="GeneID" id="2909191"/>
<feature type="compositionally biased region" description="Polar residues" evidence="8">
    <location>
        <begin position="776"/>
        <end position="786"/>
    </location>
</feature>
<keyword evidence="5 9" id="KW-1133">Transmembrane helix</keyword>
<dbReference type="GO" id="GO:0016020">
    <property type="term" value="C:membrane"/>
    <property type="evidence" value="ECO:0007669"/>
    <property type="project" value="UniProtKB-SubCell"/>
</dbReference>
<evidence type="ECO:0000256" key="8">
    <source>
        <dbReference type="SAM" id="MobiDB-lite"/>
    </source>
</evidence>
<feature type="transmembrane region" description="Helical" evidence="9">
    <location>
        <begin position="403"/>
        <end position="423"/>
    </location>
</feature>
<dbReference type="InterPro" id="IPR012419">
    <property type="entry name" value="Cas1_AcylTrans_dom"/>
</dbReference>
<dbReference type="GO" id="GO:0016740">
    <property type="term" value="F:transferase activity"/>
    <property type="evidence" value="ECO:0007669"/>
    <property type="project" value="UniProtKB-KW"/>
</dbReference>
<name>A0A1H6PK73_YARLL</name>
<feature type="transmembrane region" description="Helical" evidence="9">
    <location>
        <begin position="372"/>
        <end position="391"/>
    </location>
</feature>
<feature type="transmembrane region" description="Helical" evidence="9">
    <location>
        <begin position="329"/>
        <end position="346"/>
    </location>
</feature>
<dbReference type="VEuPathDB" id="FungiDB:YALI1_C00209g"/>
<dbReference type="KEGG" id="yli:2909191"/>
<evidence type="ECO:0000256" key="7">
    <source>
        <dbReference type="ARBA" id="ARBA00023180"/>
    </source>
</evidence>
<keyword evidence="4 9" id="KW-0812">Transmembrane</keyword>
<dbReference type="EMBL" id="CP017555">
    <property type="protein sequence ID" value="AOW02132.1"/>
    <property type="molecule type" value="Genomic_DNA"/>
</dbReference>
<keyword evidence="6 9" id="KW-0472">Membrane</keyword>
<feature type="transmembrane region" description="Helical" evidence="9">
    <location>
        <begin position="691"/>
        <end position="712"/>
    </location>
</feature>
<evidence type="ECO:0000313" key="13">
    <source>
        <dbReference type="Proteomes" id="UP000182444"/>
    </source>
</evidence>
<keyword evidence="3 12" id="KW-0808">Transferase</keyword>
<dbReference type="PANTHER" id="PTHR13533:SF1">
    <property type="entry name" value="N-ACETYLNEURAMINATE 9-O-ACETYLTRANSFERASE"/>
    <property type="match status" value="1"/>
</dbReference>
<protein>
    <submittedName>
        <fullName evidence="12">10 TM acyl transferase domain found in Cas1p-domain-containing protein</fullName>
    </submittedName>
</protein>
<accession>A0A1H6PK73</accession>
<evidence type="ECO:0000256" key="3">
    <source>
        <dbReference type="ARBA" id="ARBA00022679"/>
    </source>
</evidence>
<evidence type="ECO:0000256" key="1">
    <source>
        <dbReference type="ARBA" id="ARBA00004141"/>
    </source>
</evidence>
<evidence type="ECO:0000256" key="2">
    <source>
        <dbReference type="ARBA" id="ARBA00010666"/>
    </source>
</evidence>
<feature type="transmembrane region" description="Helical" evidence="9">
    <location>
        <begin position="468"/>
        <end position="486"/>
    </location>
</feature>
<dbReference type="PANTHER" id="PTHR13533">
    <property type="entry name" value="N-ACETYLNEURAMINATE 9-O-ACETYLTRANSFERASE"/>
    <property type="match status" value="1"/>
</dbReference>
<dbReference type="GO" id="GO:0005794">
    <property type="term" value="C:Golgi apparatus"/>
    <property type="evidence" value="ECO:0007669"/>
    <property type="project" value="UniProtKB-ARBA"/>
</dbReference>
<feature type="transmembrane region" description="Helical" evidence="9">
    <location>
        <begin position="738"/>
        <end position="756"/>
    </location>
</feature>
<dbReference type="Pfam" id="PF07779">
    <property type="entry name" value="Cas1_AcylT"/>
    <property type="match status" value="1"/>
</dbReference>
<dbReference type="AlphaFoldDB" id="A0A1H6PK73"/>